<name>A0A5J4NSG1_9TREM</name>
<proteinExistence type="predicted"/>
<evidence type="ECO:0000256" key="1">
    <source>
        <dbReference type="SAM" id="MobiDB-lite"/>
    </source>
</evidence>
<dbReference type="EMBL" id="QNGE01001260">
    <property type="protein sequence ID" value="KAA3677998.1"/>
    <property type="molecule type" value="Genomic_DNA"/>
</dbReference>
<dbReference type="AlphaFoldDB" id="A0A5J4NSG1"/>
<evidence type="ECO:0000313" key="3">
    <source>
        <dbReference type="Proteomes" id="UP000324629"/>
    </source>
</evidence>
<feature type="region of interest" description="Disordered" evidence="1">
    <location>
        <begin position="1"/>
        <end position="53"/>
    </location>
</feature>
<accession>A0A5J4NSG1</accession>
<feature type="non-terminal residue" evidence="2">
    <location>
        <position position="1"/>
    </location>
</feature>
<dbReference type="Proteomes" id="UP000324629">
    <property type="component" value="Unassembled WGS sequence"/>
</dbReference>
<keyword evidence="3" id="KW-1185">Reference proteome</keyword>
<gene>
    <name evidence="2" type="ORF">DEA37_0001117</name>
</gene>
<protein>
    <submittedName>
        <fullName evidence="2">Uncharacterized protein</fullName>
    </submittedName>
</protein>
<comment type="caution">
    <text evidence="2">The sequence shown here is derived from an EMBL/GenBank/DDBJ whole genome shotgun (WGS) entry which is preliminary data.</text>
</comment>
<reference evidence="2 3" key="1">
    <citation type="journal article" date="2019" name="Gigascience">
        <title>Whole-genome sequence of the oriental lung fluke Paragonimus westermani.</title>
        <authorList>
            <person name="Oey H."/>
            <person name="Zakrzewski M."/>
            <person name="Narain K."/>
            <person name="Devi K.R."/>
            <person name="Agatsuma T."/>
            <person name="Nawaratna S."/>
            <person name="Gobert G.N."/>
            <person name="Jones M.K."/>
            <person name="Ragan M.A."/>
            <person name="McManus D.P."/>
            <person name="Krause L."/>
        </authorList>
    </citation>
    <scope>NUCLEOTIDE SEQUENCE [LARGE SCALE GENOMIC DNA]</scope>
    <source>
        <strain evidence="2 3">IND2009</strain>
    </source>
</reference>
<sequence>FKGSSGYPSPIRSRDASSKKTPSVINDGRRNRSTSSPPEDGKSNEPALPLDIGLDERTHEYSMALFMVEVKLLSDEEAPLQIELTQWLEMSKTVYKQLKYVCPRSLNFRVKHYPSNPLTEFPQEKARQVGVFFH</sequence>
<evidence type="ECO:0000313" key="2">
    <source>
        <dbReference type="EMBL" id="KAA3677998.1"/>
    </source>
</evidence>
<organism evidence="2 3">
    <name type="scientific">Paragonimus westermani</name>
    <dbReference type="NCBI Taxonomy" id="34504"/>
    <lineage>
        <taxon>Eukaryota</taxon>
        <taxon>Metazoa</taxon>
        <taxon>Spiralia</taxon>
        <taxon>Lophotrochozoa</taxon>
        <taxon>Platyhelminthes</taxon>
        <taxon>Trematoda</taxon>
        <taxon>Digenea</taxon>
        <taxon>Plagiorchiida</taxon>
        <taxon>Troglotremata</taxon>
        <taxon>Troglotrematidae</taxon>
        <taxon>Paragonimus</taxon>
    </lineage>
</organism>